<feature type="region of interest" description="Disordered" evidence="2">
    <location>
        <begin position="284"/>
        <end position="346"/>
    </location>
</feature>
<keyword evidence="3" id="KW-0472">Membrane</keyword>
<feature type="region of interest" description="Disordered" evidence="2">
    <location>
        <begin position="509"/>
        <end position="547"/>
    </location>
</feature>
<keyword evidence="3" id="KW-0812">Transmembrane</keyword>
<evidence type="ECO:0000256" key="3">
    <source>
        <dbReference type="SAM" id="Phobius"/>
    </source>
</evidence>
<feature type="region of interest" description="Disordered" evidence="2">
    <location>
        <begin position="370"/>
        <end position="391"/>
    </location>
</feature>
<feature type="compositionally biased region" description="Basic and acidic residues" evidence="2">
    <location>
        <begin position="526"/>
        <end position="537"/>
    </location>
</feature>
<protein>
    <submittedName>
        <fullName evidence="4">Uncharacterized protein</fullName>
    </submittedName>
</protein>
<proteinExistence type="predicted"/>
<feature type="compositionally biased region" description="Polar residues" evidence="2">
    <location>
        <begin position="331"/>
        <end position="346"/>
    </location>
</feature>
<feature type="compositionally biased region" description="Low complexity" evidence="2">
    <location>
        <begin position="1"/>
        <end position="23"/>
    </location>
</feature>
<comment type="caution">
    <text evidence="4">The sequence shown here is derived from an EMBL/GenBank/DDBJ whole genome shotgun (WGS) entry which is preliminary data.</text>
</comment>
<dbReference type="AlphaFoldDB" id="A0A9P6NX67"/>
<evidence type="ECO:0000313" key="5">
    <source>
        <dbReference type="Proteomes" id="UP000886653"/>
    </source>
</evidence>
<dbReference type="Proteomes" id="UP000886653">
    <property type="component" value="Unassembled WGS sequence"/>
</dbReference>
<feature type="compositionally biased region" description="Acidic residues" evidence="2">
    <location>
        <begin position="311"/>
        <end position="325"/>
    </location>
</feature>
<dbReference type="EMBL" id="MU167215">
    <property type="protein sequence ID" value="KAG0151085.1"/>
    <property type="molecule type" value="Genomic_DNA"/>
</dbReference>
<reference evidence="4" key="1">
    <citation type="submission" date="2013-11" db="EMBL/GenBank/DDBJ databases">
        <title>Genome sequence of the fusiform rust pathogen reveals effectors for host alternation and coevolution with pine.</title>
        <authorList>
            <consortium name="DOE Joint Genome Institute"/>
            <person name="Smith K."/>
            <person name="Pendleton A."/>
            <person name="Kubisiak T."/>
            <person name="Anderson C."/>
            <person name="Salamov A."/>
            <person name="Aerts A."/>
            <person name="Riley R."/>
            <person name="Clum A."/>
            <person name="Lindquist E."/>
            <person name="Ence D."/>
            <person name="Campbell M."/>
            <person name="Kronenberg Z."/>
            <person name="Feau N."/>
            <person name="Dhillon B."/>
            <person name="Hamelin R."/>
            <person name="Burleigh J."/>
            <person name="Smith J."/>
            <person name="Yandell M."/>
            <person name="Nelson C."/>
            <person name="Grigoriev I."/>
            <person name="Davis J."/>
        </authorList>
    </citation>
    <scope>NUCLEOTIDE SEQUENCE</scope>
    <source>
        <strain evidence="4">G11</strain>
    </source>
</reference>
<feature type="region of interest" description="Disordered" evidence="2">
    <location>
        <begin position="1"/>
        <end position="29"/>
    </location>
</feature>
<feature type="compositionally biased region" description="Basic and acidic residues" evidence="2">
    <location>
        <begin position="294"/>
        <end position="306"/>
    </location>
</feature>
<keyword evidence="1" id="KW-0175">Coiled coil</keyword>
<evidence type="ECO:0000256" key="1">
    <source>
        <dbReference type="SAM" id="Coils"/>
    </source>
</evidence>
<accession>A0A9P6NX67</accession>
<gene>
    <name evidence="4" type="ORF">CROQUDRAFT_651604</name>
</gene>
<evidence type="ECO:0000256" key="2">
    <source>
        <dbReference type="SAM" id="MobiDB-lite"/>
    </source>
</evidence>
<keyword evidence="3" id="KW-1133">Transmembrane helix</keyword>
<keyword evidence="5" id="KW-1185">Reference proteome</keyword>
<name>A0A9P6NX67_9BASI</name>
<sequence length="646" mass="73407">MDINRSSSSTSMLTSSSPSAQTSQIGLPDSPRNSTPLILGIFVLLFIFLGIVFALSYLNRHNYRRWRDARRERKLGTFGSLPYGSRKAGERLEIGWPKRGEIEEKEEMLYDGNLNAYTPSDPFARSIPRRSQIQSYLASHNPWSREPIEEIDDEFRSNWGTRQSPPLSITSGLGKAHYCAKSNTSRKSYDQEKLNDRVLTRSEYSTFTYSDSNFEEKKSVESNLRKKYQELDEELDEYLAESRTTVTSKEYAQQLHVGSLSKGVFTPSGAGHLLERLKDSISNRSGLHTRRTSRGREGTDADRGHWNEVGQWEEDEEEEYDEGEDEHTITLDHQTPSKTRVSHGRSGQFSVGEISLPEIPLLAWDITSSPQKQRFGDRGSQSTDDETNSEERLICQNSVRRSTRAWTLFDQARPPTSFTDVLPSLSAKKIEKSNNNRVEPTRADHRAAFSMSPSQVLSPEHQPDLFFTGPSPSSHLMLKRTSESRMMNALIGSSSDQIYSLTGIAHLIFPKGDDDDDNNNKKKKDVKSQKMNERNSDDCYTTIPIPRSQRQKYREGIDLEFKRSVKVSVRSEDVPMIKDEFEMKKEQEQEEVNKVSILNSNSNSNLNLKSVQVHPGGFIGRKPTKKLKRKRIIIGGISSSPTSTRI</sequence>
<feature type="coiled-coil region" evidence="1">
    <location>
        <begin position="214"/>
        <end position="241"/>
    </location>
</feature>
<evidence type="ECO:0000313" key="4">
    <source>
        <dbReference type="EMBL" id="KAG0151085.1"/>
    </source>
</evidence>
<feature type="transmembrane region" description="Helical" evidence="3">
    <location>
        <begin position="37"/>
        <end position="58"/>
    </location>
</feature>
<organism evidence="4 5">
    <name type="scientific">Cronartium quercuum f. sp. fusiforme G11</name>
    <dbReference type="NCBI Taxonomy" id="708437"/>
    <lineage>
        <taxon>Eukaryota</taxon>
        <taxon>Fungi</taxon>
        <taxon>Dikarya</taxon>
        <taxon>Basidiomycota</taxon>
        <taxon>Pucciniomycotina</taxon>
        <taxon>Pucciniomycetes</taxon>
        <taxon>Pucciniales</taxon>
        <taxon>Coleosporiaceae</taxon>
        <taxon>Cronartium</taxon>
    </lineage>
</organism>
<dbReference type="OrthoDB" id="2507792at2759"/>